<dbReference type="RefSeq" id="WP_359787898.1">
    <property type="nucleotide sequence ID" value="NZ_JBEYBN010000012.1"/>
</dbReference>
<name>A0ABV2XSV1_9ACTN</name>
<keyword evidence="2" id="KW-1185">Reference proteome</keyword>
<comment type="caution">
    <text evidence="1">The sequence shown here is derived from an EMBL/GenBank/DDBJ whole genome shotgun (WGS) entry which is preliminary data.</text>
</comment>
<dbReference type="EMBL" id="JBEYBN010000012">
    <property type="protein sequence ID" value="MEU2267073.1"/>
    <property type="molecule type" value="Genomic_DNA"/>
</dbReference>
<sequence>MATPEQGGPSALLIGGAEAIVGSAACPAVLPCSCPDMAVAGALWPPDITMPDVITCVADEAVGPIATATVSW</sequence>
<evidence type="ECO:0000313" key="1">
    <source>
        <dbReference type="EMBL" id="MEU2267073.1"/>
    </source>
</evidence>
<proteinExistence type="predicted"/>
<protein>
    <submittedName>
        <fullName evidence="1">Uncharacterized protein</fullName>
    </submittedName>
</protein>
<dbReference type="Proteomes" id="UP001550603">
    <property type="component" value="Unassembled WGS sequence"/>
</dbReference>
<gene>
    <name evidence="1" type="ORF">ABZ568_11705</name>
</gene>
<organism evidence="1 2">
    <name type="scientific">Streptomyces olindensis</name>
    <dbReference type="NCBI Taxonomy" id="358823"/>
    <lineage>
        <taxon>Bacteria</taxon>
        <taxon>Bacillati</taxon>
        <taxon>Actinomycetota</taxon>
        <taxon>Actinomycetes</taxon>
        <taxon>Kitasatosporales</taxon>
        <taxon>Streptomycetaceae</taxon>
        <taxon>Streptomyces</taxon>
    </lineage>
</organism>
<accession>A0ABV2XSV1</accession>
<evidence type="ECO:0000313" key="2">
    <source>
        <dbReference type="Proteomes" id="UP001550603"/>
    </source>
</evidence>
<reference evidence="1 2" key="1">
    <citation type="submission" date="2024-06" db="EMBL/GenBank/DDBJ databases">
        <title>The Natural Products Discovery Center: Release of the First 8490 Sequenced Strains for Exploring Actinobacteria Biosynthetic Diversity.</title>
        <authorList>
            <person name="Kalkreuter E."/>
            <person name="Kautsar S.A."/>
            <person name="Yang D."/>
            <person name="Bader C.D."/>
            <person name="Teijaro C.N."/>
            <person name="Fluegel L."/>
            <person name="Davis C.M."/>
            <person name="Simpson J.R."/>
            <person name="Lauterbach L."/>
            <person name="Steele A.D."/>
            <person name="Gui C."/>
            <person name="Meng S."/>
            <person name="Li G."/>
            <person name="Viehrig K."/>
            <person name="Ye F."/>
            <person name="Su P."/>
            <person name="Kiefer A.F."/>
            <person name="Nichols A."/>
            <person name="Cepeda A.J."/>
            <person name="Yan W."/>
            <person name="Fan B."/>
            <person name="Jiang Y."/>
            <person name="Adhikari A."/>
            <person name="Zheng C.-J."/>
            <person name="Schuster L."/>
            <person name="Cowan T.M."/>
            <person name="Smanski M.J."/>
            <person name="Chevrette M.G."/>
            <person name="De Carvalho L.P.S."/>
            <person name="Shen B."/>
        </authorList>
    </citation>
    <scope>NUCLEOTIDE SEQUENCE [LARGE SCALE GENOMIC DNA]</scope>
    <source>
        <strain evidence="1 2">NPDC019583</strain>
    </source>
</reference>